<feature type="non-terminal residue" evidence="1">
    <location>
        <position position="64"/>
    </location>
</feature>
<sequence>MFASKSLVEHVARGLLGLGALTAAALLAPTSPWAALALLPVALVALRGCPMCWTLGLIQTITAR</sequence>
<comment type="caution">
    <text evidence="1">The sequence shown here is derived from an EMBL/GenBank/DDBJ whole genome shotgun (WGS) entry which is preliminary data.</text>
</comment>
<protein>
    <recommendedName>
        <fullName evidence="3">DUF2892 domain-containing protein</fullName>
    </recommendedName>
</protein>
<name>A0A150RZX4_SORCE</name>
<reference evidence="1 2" key="1">
    <citation type="submission" date="2014-02" db="EMBL/GenBank/DDBJ databases">
        <title>The small core and large imbalanced accessory genome model reveals a collaborative survival strategy of Sorangium cellulosum strains in nature.</title>
        <authorList>
            <person name="Han K."/>
            <person name="Peng R."/>
            <person name="Blom J."/>
            <person name="Li Y.-Z."/>
        </authorList>
    </citation>
    <scope>NUCLEOTIDE SEQUENCE [LARGE SCALE GENOMIC DNA]</scope>
    <source>
        <strain evidence="1 2">So0011-07</strain>
    </source>
</reference>
<evidence type="ECO:0000313" key="2">
    <source>
        <dbReference type="Proteomes" id="UP000075635"/>
    </source>
</evidence>
<gene>
    <name evidence="1" type="ORF">BE17_31465</name>
</gene>
<accession>A0A150RZX4</accession>
<evidence type="ECO:0000313" key="1">
    <source>
        <dbReference type="EMBL" id="KYF85794.1"/>
    </source>
</evidence>
<dbReference type="AlphaFoldDB" id="A0A150RZX4"/>
<proteinExistence type="predicted"/>
<organism evidence="1 2">
    <name type="scientific">Sorangium cellulosum</name>
    <name type="common">Polyangium cellulosum</name>
    <dbReference type="NCBI Taxonomy" id="56"/>
    <lineage>
        <taxon>Bacteria</taxon>
        <taxon>Pseudomonadati</taxon>
        <taxon>Myxococcota</taxon>
        <taxon>Polyangia</taxon>
        <taxon>Polyangiales</taxon>
        <taxon>Polyangiaceae</taxon>
        <taxon>Sorangium</taxon>
    </lineage>
</organism>
<dbReference type="EMBL" id="JEMB01001621">
    <property type="protein sequence ID" value="KYF85794.1"/>
    <property type="molecule type" value="Genomic_DNA"/>
</dbReference>
<evidence type="ECO:0008006" key="3">
    <source>
        <dbReference type="Google" id="ProtNLM"/>
    </source>
</evidence>
<dbReference type="Proteomes" id="UP000075635">
    <property type="component" value="Unassembled WGS sequence"/>
</dbReference>